<evidence type="ECO:0000259" key="6">
    <source>
        <dbReference type="PROSITE" id="PS50968"/>
    </source>
</evidence>
<name>A0A0J1GFK5_9GAMM</name>
<keyword evidence="4" id="KW-0450">Lipoyl</keyword>
<feature type="non-terminal residue" evidence="7">
    <location>
        <position position="1"/>
    </location>
</feature>
<comment type="cofactor">
    <cofactor evidence="1">
        <name>(R)-lipoate</name>
        <dbReference type="ChEBI" id="CHEBI:83088"/>
    </cofactor>
</comment>
<dbReference type="InterPro" id="IPR011053">
    <property type="entry name" value="Single_hybrid_motif"/>
</dbReference>
<dbReference type="AlphaFoldDB" id="A0A0J1GFK5"/>
<dbReference type="SUPFAM" id="SSF51230">
    <property type="entry name" value="Single hybrid motif"/>
    <property type="match status" value="2"/>
</dbReference>
<dbReference type="PROSITE" id="PS00189">
    <property type="entry name" value="LIPOYL"/>
    <property type="match status" value="1"/>
</dbReference>
<proteinExistence type="predicted"/>
<feature type="non-terminal residue" evidence="7">
    <location>
        <position position="118"/>
    </location>
</feature>
<dbReference type="GO" id="GO:0004742">
    <property type="term" value="F:dihydrolipoyllysine-residue acetyltransferase activity"/>
    <property type="evidence" value="ECO:0007669"/>
    <property type="project" value="UniProtKB-EC"/>
</dbReference>
<dbReference type="Gene3D" id="2.40.50.100">
    <property type="match status" value="2"/>
</dbReference>
<evidence type="ECO:0000256" key="5">
    <source>
        <dbReference type="ARBA" id="ARBA00023315"/>
    </source>
</evidence>
<dbReference type="InterPro" id="IPR003016">
    <property type="entry name" value="2-oxoA_DH_lipoyl-BS"/>
</dbReference>
<dbReference type="GO" id="GO:0006086">
    <property type="term" value="P:pyruvate decarboxylation to acetyl-CoA"/>
    <property type="evidence" value="ECO:0007669"/>
    <property type="project" value="TreeGrafter"/>
</dbReference>
<dbReference type="PROSITE" id="PS50968">
    <property type="entry name" value="BIOTINYL_LIPOYL"/>
    <property type="match status" value="1"/>
</dbReference>
<keyword evidence="7" id="KW-0670">Pyruvate</keyword>
<keyword evidence="8" id="KW-1185">Reference proteome</keyword>
<evidence type="ECO:0000256" key="2">
    <source>
        <dbReference type="ARBA" id="ARBA00011484"/>
    </source>
</evidence>
<gene>
    <name evidence="7" type="primary">aceF</name>
    <name evidence="7" type="ORF">ABT58_23290</name>
</gene>
<organism evidence="7 8">
    <name type="scientific">Photobacterium aphoticum</name>
    <dbReference type="NCBI Taxonomy" id="754436"/>
    <lineage>
        <taxon>Bacteria</taxon>
        <taxon>Pseudomonadati</taxon>
        <taxon>Pseudomonadota</taxon>
        <taxon>Gammaproteobacteria</taxon>
        <taxon>Vibrionales</taxon>
        <taxon>Vibrionaceae</taxon>
        <taxon>Photobacterium</taxon>
    </lineage>
</organism>
<protein>
    <submittedName>
        <fullName evidence="7">Pyruvate dehydrogenase</fullName>
        <ecNumber evidence="7">2.3.1.12</ecNumber>
    </submittedName>
</protein>
<dbReference type="EMBL" id="LDOV01000120">
    <property type="protein sequence ID" value="KLU98350.1"/>
    <property type="molecule type" value="Genomic_DNA"/>
</dbReference>
<dbReference type="InterPro" id="IPR050743">
    <property type="entry name" value="2-oxoacid_DH_E2_comp"/>
</dbReference>
<comment type="subunit">
    <text evidence="2">Forms a 24-polypeptide structural core with octahedral symmetry.</text>
</comment>
<dbReference type="PATRIC" id="fig|754436.4.peg.4868"/>
<evidence type="ECO:0000313" key="8">
    <source>
        <dbReference type="Proteomes" id="UP000036426"/>
    </source>
</evidence>
<dbReference type="PANTHER" id="PTHR43178">
    <property type="entry name" value="DIHYDROLIPOAMIDE ACETYLTRANSFERASE COMPONENT OF PYRUVATE DEHYDROGENASE COMPLEX"/>
    <property type="match status" value="1"/>
</dbReference>
<dbReference type="RefSeq" id="WP_047876803.1">
    <property type="nucleotide sequence ID" value="NZ_LDOV01000120.1"/>
</dbReference>
<dbReference type="Proteomes" id="UP000036426">
    <property type="component" value="Unassembled WGS sequence"/>
</dbReference>
<evidence type="ECO:0000256" key="4">
    <source>
        <dbReference type="ARBA" id="ARBA00022823"/>
    </source>
</evidence>
<keyword evidence="5 7" id="KW-0012">Acyltransferase</keyword>
<dbReference type="PANTHER" id="PTHR43178:SF2">
    <property type="entry name" value="DIHYDROLIPOYLLYSINE-RESIDUE ACETYLTRANSFERASE COMPONENT OF PYRUVATE DEHYDROGENASE COMPLEX"/>
    <property type="match status" value="1"/>
</dbReference>
<sequence length="118" mass="11790">VAVGDSIEEEQSLLTVEGDKASMEVPAPFAGVLKEIKVAAGDKVSTGSLIMIFEIAGSAPAAAPAAAAPVAAPAAAADKEVNVPDIGGDEVEVTEIMVAVGDMVEEEQSLITVEGDKA</sequence>
<dbReference type="EC" id="2.3.1.12" evidence="7"/>
<dbReference type="InterPro" id="IPR000089">
    <property type="entry name" value="Biotin_lipoyl"/>
</dbReference>
<evidence type="ECO:0000256" key="3">
    <source>
        <dbReference type="ARBA" id="ARBA00022679"/>
    </source>
</evidence>
<comment type="caution">
    <text evidence="7">The sequence shown here is derived from an EMBL/GenBank/DDBJ whole genome shotgun (WGS) entry which is preliminary data.</text>
</comment>
<accession>A0A0J1GFK5</accession>
<dbReference type="GO" id="GO:0005737">
    <property type="term" value="C:cytoplasm"/>
    <property type="evidence" value="ECO:0007669"/>
    <property type="project" value="TreeGrafter"/>
</dbReference>
<feature type="domain" description="Lipoyl-binding" evidence="6">
    <location>
        <begin position="1"/>
        <end position="54"/>
    </location>
</feature>
<dbReference type="Pfam" id="PF00364">
    <property type="entry name" value="Biotin_lipoyl"/>
    <property type="match status" value="2"/>
</dbReference>
<dbReference type="CDD" id="cd06849">
    <property type="entry name" value="lipoyl_domain"/>
    <property type="match status" value="1"/>
</dbReference>
<reference evidence="7 8" key="1">
    <citation type="submission" date="2015-05" db="EMBL/GenBank/DDBJ databases">
        <title>Photobacterium galathea sp. nov.</title>
        <authorList>
            <person name="Machado H."/>
            <person name="Gram L."/>
        </authorList>
    </citation>
    <scope>NUCLEOTIDE SEQUENCE [LARGE SCALE GENOMIC DNA]</scope>
    <source>
        <strain evidence="7 8">DSM 25995</strain>
    </source>
</reference>
<evidence type="ECO:0000256" key="1">
    <source>
        <dbReference type="ARBA" id="ARBA00001938"/>
    </source>
</evidence>
<keyword evidence="3 7" id="KW-0808">Transferase</keyword>
<evidence type="ECO:0000313" key="7">
    <source>
        <dbReference type="EMBL" id="KLU98350.1"/>
    </source>
</evidence>
<dbReference type="GO" id="GO:0031405">
    <property type="term" value="F:lipoic acid binding"/>
    <property type="evidence" value="ECO:0007669"/>
    <property type="project" value="TreeGrafter"/>
</dbReference>